<dbReference type="PANTHER" id="PTHR21320:SF3">
    <property type="entry name" value="CYTOCHROME C OXIDASE ASSEMBLY PROTEIN COX11, MITOCHONDRIAL-RELATED"/>
    <property type="match status" value="1"/>
</dbReference>
<dbReference type="Gene3D" id="2.60.370.10">
    <property type="entry name" value="Ctag/Cox11"/>
    <property type="match status" value="1"/>
</dbReference>
<dbReference type="PANTHER" id="PTHR21320">
    <property type="entry name" value="CYTOCHROME C OXIDASE ASSEMBLY PROTEIN COX11-RELATED"/>
    <property type="match status" value="1"/>
</dbReference>
<feature type="topological domain" description="Periplasmic" evidence="10">
    <location>
        <begin position="36"/>
        <end position="199"/>
    </location>
</feature>
<keyword evidence="10" id="KW-0997">Cell inner membrane</keyword>
<protein>
    <recommendedName>
        <fullName evidence="4 10">Cytochrome c oxidase assembly protein CtaG</fullName>
    </recommendedName>
</protein>
<dbReference type="NCBIfam" id="NF003465">
    <property type="entry name" value="PRK05089.1"/>
    <property type="match status" value="1"/>
</dbReference>
<evidence type="ECO:0000256" key="1">
    <source>
        <dbReference type="ARBA" id="ARBA00004007"/>
    </source>
</evidence>
<dbReference type="OrthoDB" id="9804841at2"/>
<keyword evidence="10" id="KW-1003">Cell membrane</keyword>
<dbReference type="FunFam" id="2.60.370.10:FF:000001">
    <property type="entry name" value="COX11 cytochrome c oxidase assembly homolog"/>
    <property type="match status" value="1"/>
</dbReference>
<feature type="topological domain" description="Cytoplasmic" evidence="10">
    <location>
        <begin position="1"/>
        <end position="12"/>
    </location>
</feature>
<evidence type="ECO:0000256" key="10">
    <source>
        <dbReference type="HAMAP-Rule" id="MF_00155"/>
    </source>
</evidence>
<comment type="subcellular location">
    <subcellularLocation>
        <location evidence="2 10">Cell inner membrane</location>
        <topology evidence="2 10">Single-pass type II membrane protein</topology>
        <orientation evidence="2 10">Periplasmic side</orientation>
    </subcellularLocation>
</comment>
<accession>A0A512DQ07</accession>
<organism evidence="11 12">
    <name type="scientific">Skermanella aerolata</name>
    <dbReference type="NCBI Taxonomy" id="393310"/>
    <lineage>
        <taxon>Bacteria</taxon>
        <taxon>Pseudomonadati</taxon>
        <taxon>Pseudomonadota</taxon>
        <taxon>Alphaproteobacteria</taxon>
        <taxon>Rhodospirillales</taxon>
        <taxon>Azospirillaceae</taxon>
        <taxon>Skermanella</taxon>
    </lineage>
</organism>
<dbReference type="GO" id="GO:0005507">
    <property type="term" value="F:copper ion binding"/>
    <property type="evidence" value="ECO:0007669"/>
    <property type="project" value="InterPro"/>
</dbReference>
<evidence type="ECO:0000256" key="4">
    <source>
        <dbReference type="ARBA" id="ARBA00015384"/>
    </source>
</evidence>
<dbReference type="HAMAP" id="MF_00155">
    <property type="entry name" value="CtaG"/>
    <property type="match status" value="1"/>
</dbReference>
<evidence type="ECO:0000256" key="3">
    <source>
        <dbReference type="ARBA" id="ARBA00009620"/>
    </source>
</evidence>
<comment type="function">
    <text evidence="1 10">Exerts its effect at some terminal stage of cytochrome c oxidase synthesis, probably by being involved in the insertion of the copper B into subunit I.</text>
</comment>
<evidence type="ECO:0000256" key="9">
    <source>
        <dbReference type="ARBA" id="ARBA00023136"/>
    </source>
</evidence>
<dbReference type="GO" id="GO:0005886">
    <property type="term" value="C:plasma membrane"/>
    <property type="evidence" value="ECO:0007669"/>
    <property type="project" value="UniProtKB-SubCell"/>
</dbReference>
<dbReference type="InterPro" id="IPR007533">
    <property type="entry name" value="Cyt_c_oxidase_assmbl_CtaG"/>
</dbReference>
<keyword evidence="7 10" id="KW-1133">Transmembrane helix</keyword>
<dbReference type="EMBL" id="BJYZ01000011">
    <property type="protein sequence ID" value="GEO38559.1"/>
    <property type="molecule type" value="Genomic_DNA"/>
</dbReference>
<dbReference type="RefSeq" id="WP_044433212.1">
    <property type="nucleotide sequence ID" value="NZ_BJYZ01000011.1"/>
</dbReference>
<evidence type="ECO:0000256" key="8">
    <source>
        <dbReference type="ARBA" id="ARBA00023008"/>
    </source>
</evidence>
<keyword evidence="9 10" id="KW-0472">Membrane</keyword>
<comment type="similarity">
    <text evidence="3 10">Belongs to the COX11/CtaG family.</text>
</comment>
<keyword evidence="5 10" id="KW-0812">Transmembrane</keyword>
<dbReference type="SUPFAM" id="SSF110111">
    <property type="entry name" value="Ctag/Cox11"/>
    <property type="match status" value="1"/>
</dbReference>
<dbReference type="InterPro" id="IPR023471">
    <property type="entry name" value="CtaG/Cox11_dom_sf"/>
</dbReference>
<dbReference type="PIRSF" id="PIRSF005413">
    <property type="entry name" value="COX11"/>
    <property type="match status" value="1"/>
</dbReference>
<evidence type="ECO:0000256" key="5">
    <source>
        <dbReference type="ARBA" id="ARBA00022692"/>
    </source>
</evidence>
<evidence type="ECO:0000256" key="2">
    <source>
        <dbReference type="ARBA" id="ARBA00004382"/>
    </source>
</evidence>
<gene>
    <name evidence="10 11" type="primary">ctaG</name>
    <name evidence="11" type="ORF">SAE02_27070</name>
</gene>
<dbReference type="Proteomes" id="UP000321523">
    <property type="component" value="Unassembled WGS sequence"/>
</dbReference>
<evidence type="ECO:0000256" key="6">
    <source>
        <dbReference type="ARBA" id="ARBA00022968"/>
    </source>
</evidence>
<name>A0A512DQ07_9PROT</name>
<evidence type="ECO:0000313" key="11">
    <source>
        <dbReference type="EMBL" id="GEO38559.1"/>
    </source>
</evidence>
<evidence type="ECO:0000256" key="7">
    <source>
        <dbReference type="ARBA" id="ARBA00022989"/>
    </source>
</evidence>
<evidence type="ECO:0000313" key="12">
    <source>
        <dbReference type="Proteomes" id="UP000321523"/>
    </source>
</evidence>
<reference evidence="11 12" key="1">
    <citation type="submission" date="2019-07" db="EMBL/GenBank/DDBJ databases">
        <title>Whole genome shotgun sequence of Skermanella aerolata NBRC 106429.</title>
        <authorList>
            <person name="Hosoyama A."/>
            <person name="Uohara A."/>
            <person name="Ohji S."/>
            <person name="Ichikawa N."/>
        </authorList>
    </citation>
    <scope>NUCLEOTIDE SEQUENCE [LARGE SCALE GENOMIC DNA]</scope>
    <source>
        <strain evidence="11 12">NBRC 106429</strain>
    </source>
</reference>
<keyword evidence="6 10" id="KW-0735">Signal-anchor</keyword>
<comment type="caution">
    <text evidence="11">The sequence shown here is derived from an EMBL/GenBank/DDBJ whole genome shotgun (WGS) entry which is preliminary data.</text>
</comment>
<dbReference type="GO" id="GO:0008535">
    <property type="term" value="P:respiratory chain complex IV assembly"/>
    <property type="evidence" value="ECO:0007669"/>
    <property type="project" value="UniProtKB-UniRule"/>
</dbReference>
<dbReference type="Pfam" id="PF04442">
    <property type="entry name" value="CtaG_Cox11"/>
    <property type="match status" value="1"/>
</dbReference>
<sequence length="199" mass="21981">MSENRDPRDMRRRNLTVMVSLVGLVFGMIGLSFASVPLYNLFCKVTGFGGTTQVAEGPAGEILDRTVKVRFNADVNGALPWGFRPDTHEMEVRIGESAITSYRATNHSDQPIVGMATYNVTPDKAGIYFNKIQCFCFDEQRLEPGQTVDMPVYFFVDPAMADDPKLDDVSTITLSYTFFRAHDDPGLVSKAGPNPNAVN</sequence>
<dbReference type="AlphaFoldDB" id="A0A512DQ07"/>
<proteinExistence type="inferred from homology"/>
<keyword evidence="12" id="KW-1185">Reference proteome</keyword>
<keyword evidence="8 10" id="KW-0186">Copper</keyword>